<gene>
    <name evidence="1" type="ORF">ORPV_248</name>
</gene>
<keyword evidence="2" id="KW-1185">Reference proteome</keyword>
<proteinExistence type="predicted"/>
<protein>
    <submittedName>
        <fullName evidence="1">Uncharacterized protein</fullName>
    </submittedName>
</protein>
<dbReference type="KEGG" id="vg:35382015"/>
<dbReference type="Proteomes" id="UP000236316">
    <property type="component" value="Segment"/>
</dbReference>
<sequence>MVFHKMHILHFVFALEIMIWLPQEDVTDISNRFIHSKFPIPQDTMHGLKPYLSPLALQKN</sequence>
<dbReference type="RefSeq" id="YP_009448454.1">
    <property type="nucleotide sequence ID" value="NC_036594.1"/>
</dbReference>
<dbReference type="EMBL" id="LT906555">
    <property type="protein sequence ID" value="SNW62152.1"/>
    <property type="molecule type" value="Genomic_DNA"/>
</dbReference>
<accession>A0A2I2L3N3</accession>
<reference evidence="1" key="1">
    <citation type="submission" date="2017-08" db="EMBL/GenBank/DDBJ databases">
        <authorList>
            <consortium name="Urmite Genomes"/>
        </authorList>
    </citation>
    <scope>NUCLEOTIDE SEQUENCE [LARGE SCALE GENOMIC DNA]</scope>
    <source>
        <strain evidence="1">IHUMI-LCC2</strain>
    </source>
</reference>
<name>A0A2I2L3N3_9VIRU</name>
<dbReference type="GeneID" id="35382015"/>
<organism evidence="1">
    <name type="scientific">Orpheovirus IHUMI-LCC2</name>
    <dbReference type="NCBI Taxonomy" id="2023057"/>
    <lineage>
        <taxon>Viruses</taxon>
        <taxon>Varidnaviria</taxon>
        <taxon>Bamfordvirae</taxon>
        <taxon>Nucleocytoviricota</taxon>
        <taxon>Megaviricetes</taxon>
        <taxon>Pimascovirales</taxon>
        <taxon>Ocovirineae</taxon>
        <taxon>Orpheoviridae</taxon>
        <taxon>Alphaorpheovirus</taxon>
        <taxon>Alphaorpheovirus massiliense</taxon>
    </lineage>
</organism>
<evidence type="ECO:0000313" key="2">
    <source>
        <dbReference type="Proteomes" id="UP000236316"/>
    </source>
</evidence>
<evidence type="ECO:0000313" key="1">
    <source>
        <dbReference type="EMBL" id="SNW62152.1"/>
    </source>
</evidence>